<dbReference type="EMBL" id="CAMKVN010005625">
    <property type="protein sequence ID" value="CAI2189127.1"/>
    <property type="molecule type" value="Genomic_DNA"/>
</dbReference>
<evidence type="ECO:0000313" key="1">
    <source>
        <dbReference type="EMBL" id="CAI2189127.1"/>
    </source>
</evidence>
<keyword evidence="2" id="KW-1185">Reference proteome</keyword>
<protein>
    <submittedName>
        <fullName evidence="1">4857_t:CDS:1</fullName>
    </submittedName>
</protein>
<reference evidence="1" key="1">
    <citation type="submission" date="2022-08" db="EMBL/GenBank/DDBJ databases">
        <authorList>
            <person name="Kallberg Y."/>
            <person name="Tangrot J."/>
            <person name="Rosling A."/>
        </authorList>
    </citation>
    <scope>NUCLEOTIDE SEQUENCE</scope>
    <source>
        <strain evidence="1">Wild A</strain>
    </source>
</reference>
<evidence type="ECO:0000313" key="2">
    <source>
        <dbReference type="Proteomes" id="UP001153678"/>
    </source>
</evidence>
<gene>
    <name evidence="1" type="ORF">FWILDA_LOCUS13925</name>
</gene>
<proteinExistence type="predicted"/>
<feature type="non-terminal residue" evidence="1">
    <location>
        <position position="42"/>
    </location>
</feature>
<dbReference type="Proteomes" id="UP001153678">
    <property type="component" value="Unassembled WGS sequence"/>
</dbReference>
<comment type="caution">
    <text evidence="1">The sequence shown here is derived from an EMBL/GenBank/DDBJ whole genome shotgun (WGS) entry which is preliminary data.</text>
</comment>
<sequence length="42" mass="4903">MIKEINSNGRKYGRLRTKDGHLISSYCIKRKTNISRNNYCVA</sequence>
<organism evidence="1 2">
    <name type="scientific">Funneliformis geosporum</name>
    <dbReference type="NCBI Taxonomy" id="1117311"/>
    <lineage>
        <taxon>Eukaryota</taxon>
        <taxon>Fungi</taxon>
        <taxon>Fungi incertae sedis</taxon>
        <taxon>Mucoromycota</taxon>
        <taxon>Glomeromycotina</taxon>
        <taxon>Glomeromycetes</taxon>
        <taxon>Glomerales</taxon>
        <taxon>Glomeraceae</taxon>
        <taxon>Funneliformis</taxon>
    </lineage>
</organism>
<dbReference type="AlphaFoldDB" id="A0A9W4WYQ3"/>
<dbReference type="OrthoDB" id="2326096at2759"/>
<name>A0A9W4WYQ3_9GLOM</name>
<accession>A0A9W4WYQ3</accession>